<evidence type="ECO:0000313" key="4">
    <source>
        <dbReference type="Proteomes" id="UP001501666"/>
    </source>
</evidence>
<feature type="region of interest" description="Disordered" evidence="1">
    <location>
        <begin position="170"/>
        <end position="189"/>
    </location>
</feature>
<dbReference type="RefSeq" id="WP_346153476.1">
    <property type="nucleotide sequence ID" value="NZ_BAAATE010000029.1"/>
</dbReference>
<name>A0ABN3SY04_9ACTN</name>
<reference evidence="3 4" key="1">
    <citation type="journal article" date="2019" name="Int. J. Syst. Evol. Microbiol.">
        <title>The Global Catalogue of Microorganisms (GCM) 10K type strain sequencing project: providing services to taxonomists for standard genome sequencing and annotation.</title>
        <authorList>
            <consortium name="The Broad Institute Genomics Platform"/>
            <consortium name="The Broad Institute Genome Sequencing Center for Infectious Disease"/>
            <person name="Wu L."/>
            <person name="Ma J."/>
        </authorList>
    </citation>
    <scope>NUCLEOTIDE SEQUENCE [LARGE SCALE GENOMIC DNA]</scope>
    <source>
        <strain evidence="3 4">JCM 6835</strain>
    </source>
</reference>
<protein>
    <recommendedName>
        <fullName evidence="2">Tetracyclin repressor-like C-terminal group 31 domain-containing protein</fullName>
    </recommendedName>
</protein>
<dbReference type="Pfam" id="PF17940">
    <property type="entry name" value="TetR_C_31"/>
    <property type="match status" value="1"/>
</dbReference>
<gene>
    <name evidence="3" type="ORF">GCM10010412_076310</name>
</gene>
<dbReference type="Gene3D" id="1.10.357.10">
    <property type="entry name" value="Tetracycline Repressor, domain 2"/>
    <property type="match status" value="1"/>
</dbReference>
<proteinExistence type="predicted"/>
<feature type="domain" description="Tetracyclin repressor-like C-terminal group 31" evidence="2">
    <location>
        <begin position="55"/>
        <end position="150"/>
    </location>
</feature>
<evidence type="ECO:0000259" key="2">
    <source>
        <dbReference type="Pfam" id="PF17940"/>
    </source>
</evidence>
<dbReference type="EMBL" id="BAAATE010000029">
    <property type="protein sequence ID" value="GAA2687990.1"/>
    <property type="molecule type" value="Genomic_DNA"/>
</dbReference>
<dbReference type="Proteomes" id="UP001501666">
    <property type="component" value="Unassembled WGS sequence"/>
</dbReference>
<comment type="caution">
    <text evidence="3">The sequence shown here is derived from an EMBL/GenBank/DDBJ whole genome shotgun (WGS) entry which is preliminary data.</text>
</comment>
<organism evidence="3 4">
    <name type="scientific">Nonomuraea recticatena</name>
    <dbReference type="NCBI Taxonomy" id="46178"/>
    <lineage>
        <taxon>Bacteria</taxon>
        <taxon>Bacillati</taxon>
        <taxon>Actinomycetota</taxon>
        <taxon>Actinomycetes</taxon>
        <taxon>Streptosporangiales</taxon>
        <taxon>Streptosporangiaceae</taxon>
        <taxon>Nonomuraea</taxon>
    </lineage>
</organism>
<sequence>MFGWQRFTTVAVRKRRDRPHLVRALRPPGLTGEGNGREFIAPELYRGLPRPAVTGRAALVAVMGALLHEPAGPGRRRLLAYLELQAEAARAPWLAAILDGIAAADFTAFEEVQRAAGLPVTPERAAAVTLAMHAAIPHLLADGPRALATAGLDDPGRFAGDLLDAVYGRAEEQGEEDAHRRQPVPHGRT</sequence>
<dbReference type="InterPro" id="IPR041583">
    <property type="entry name" value="TetR_C_31"/>
</dbReference>
<evidence type="ECO:0000256" key="1">
    <source>
        <dbReference type="SAM" id="MobiDB-lite"/>
    </source>
</evidence>
<accession>A0ABN3SY04</accession>
<feature type="compositionally biased region" description="Basic and acidic residues" evidence="1">
    <location>
        <begin position="170"/>
        <end position="180"/>
    </location>
</feature>
<keyword evidence="4" id="KW-1185">Reference proteome</keyword>
<evidence type="ECO:0000313" key="3">
    <source>
        <dbReference type="EMBL" id="GAA2687990.1"/>
    </source>
</evidence>